<dbReference type="InterPro" id="IPR036365">
    <property type="entry name" value="PGBD-like_sf"/>
</dbReference>
<protein>
    <recommendedName>
        <fullName evidence="12">Peptidase metallopeptidase domain-containing protein</fullName>
    </recommendedName>
</protein>
<comment type="caution">
    <text evidence="13">The sequence shown here is derived from an EMBL/GenBank/DDBJ whole genome shotgun (WGS) entry which is preliminary data.</text>
</comment>
<dbReference type="PRINTS" id="PR00138">
    <property type="entry name" value="MATRIXIN"/>
</dbReference>
<dbReference type="Pfam" id="PF00413">
    <property type="entry name" value="Peptidase_M10"/>
    <property type="match status" value="1"/>
</dbReference>
<reference evidence="13 14" key="1">
    <citation type="journal article" date="2020" name="bioRxiv">
        <title>Sequence and annotation of 42 cannabis genomes reveals extensive copy number variation in cannabinoid synthesis and pathogen resistance genes.</title>
        <authorList>
            <person name="Mckernan K.J."/>
            <person name="Helbert Y."/>
            <person name="Kane L.T."/>
            <person name="Ebling H."/>
            <person name="Zhang L."/>
            <person name="Liu B."/>
            <person name="Eaton Z."/>
            <person name="Mclaughlin S."/>
            <person name="Kingan S."/>
            <person name="Baybayan P."/>
            <person name="Concepcion G."/>
            <person name="Jordan M."/>
            <person name="Riva A."/>
            <person name="Barbazuk W."/>
            <person name="Harkins T."/>
        </authorList>
    </citation>
    <scope>NUCLEOTIDE SEQUENCE [LARGE SCALE GENOMIC DNA]</scope>
    <source>
        <strain evidence="14">cv. Jamaican Lion 4</strain>
        <tissue evidence="13">Leaf</tissue>
    </source>
</reference>
<feature type="binding site" evidence="10">
    <location>
        <position position="266"/>
    </location>
    <ligand>
        <name>Zn(2+)</name>
        <dbReference type="ChEBI" id="CHEBI:29105"/>
        <label>1</label>
    </ligand>
</feature>
<keyword evidence="10" id="KW-0106">Calcium</keyword>
<dbReference type="GO" id="GO:0006508">
    <property type="term" value="P:proteolysis"/>
    <property type="evidence" value="ECO:0007669"/>
    <property type="project" value="UniProtKB-KW"/>
</dbReference>
<feature type="active site" evidence="9">
    <location>
        <position position="291"/>
    </location>
</feature>
<dbReference type="GO" id="GO:0008270">
    <property type="term" value="F:zinc ion binding"/>
    <property type="evidence" value="ECO:0007669"/>
    <property type="project" value="InterPro"/>
</dbReference>
<dbReference type="InterPro" id="IPR001818">
    <property type="entry name" value="Pept_M10_metallopeptidase"/>
</dbReference>
<organism evidence="13 14">
    <name type="scientific">Cannabis sativa</name>
    <name type="common">Hemp</name>
    <name type="synonym">Marijuana</name>
    <dbReference type="NCBI Taxonomy" id="3483"/>
    <lineage>
        <taxon>Eukaryota</taxon>
        <taxon>Viridiplantae</taxon>
        <taxon>Streptophyta</taxon>
        <taxon>Embryophyta</taxon>
        <taxon>Tracheophyta</taxon>
        <taxon>Spermatophyta</taxon>
        <taxon>Magnoliopsida</taxon>
        <taxon>eudicotyledons</taxon>
        <taxon>Gunneridae</taxon>
        <taxon>Pentapetalae</taxon>
        <taxon>rosids</taxon>
        <taxon>fabids</taxon>
        <taxon>Rosales</taxon>
        <taxon>Cannabaceae</taxon>
        <taxon>Cannabis</taxon>
    </lineage>
</organism>
<feature type="binding site" evidence="10">
    <location>
        <position position="248"/>
    </location>
    <ligand>
        <name>Ca(2+)</name>
        <dbReference type="ChEBI" id="CHEBI:29108"/>
        <label>3</label>
    </ligand>
</feature>
<dbReference type="GO" id="GO:0031012">
    <property type="term" value="C:extracellular matrix"/>
    <property type="evidence" value="ECO:0007669"/>
    <property type="project" value="InterPro"/>
</dbReference>
<feature type="binding site" evidence="10">
    <location>
        <position position="294"/>
    </location>
    <ligand>
        <name>Zn(2+)</name>
        <dbReference type="ChEBI" id="CHEBI:29105"/>
        <label>2</label>
        <note>catalytic</note>
    </ligand>
</feature>
<dbReference type="SUPFAM" id="SSF55486">
    <property type="entry name" value="Metalloproteases ('zincins'), catalytic domain"/>
    <property type="match status" value="1"/>
</dbReference>
<keyword evidence="5" id="KW-0378">Hydrolase</keyword>
<keyword evidence="3 10" id="KW-0479">Metal-binding</keyword>
<evidence type="ECO:0000256" key="3">
    <source>
        <dbReference type="ARBA" id="ARBA00022723"/>
    </source>
</evidence>
<feature type="domain" description="Peptidase metallopeptidase" evidence="12">
    <location>
        <begin position="177"/>
        <end position="336"/>
    </location>
</feature>
<dbReference type="Proteomes" id="UP000525078">
    <property type="component" value="Unassembled WGS sequence"/>
</dbReference>
<evidence type="ECO:0000256" key="2">
    <source>
        <dbReference type="ARBA" id="ARBA00022670"/>
    </source>
</evidence>
<evidence type="ECO:0000256" key="6">
    <source>
        <dbReference type="ARBA" id="ARBA00022833"/>
    </source>
</evidence>
<comment type="similarity">
    <text evidence="1">Belongs to the peptidase M10A family. Matrix metalloproteinases (MMPs) subfamily.</text>
</comment>
<feature type="binding site" evidence="10">
    <location>
        <position position="271"/>
    </location>
    <ligand>
        <name>Ca(2+)</name>
        <dbReference type="ChEBI" id="CHEBI:29108"/>
        <label>3</label>
    </ligand>
</feature>
<feature type="binding site" evidence="10">
    <location>
        <position position="271"/>
    </location>
    <ligand>
        <name>Ca(2+)</name>
        <dbReference type="ChEBI" id="CHEBI:29108"/>
        <label>1</label>
    </ligand>
</feature>
<dbReference type="SUPFAM" id="SSF47090">
    <property type="entry name" value="PGBD-like"/>
    <property type="match status" value="1"/>
</dbReference>
<dbReference type="InterPro" id="IPR021190">
    <property type="entry name" value="Pept_M10A"/>
</dbReference>
<evidence type="ECO:0000256" key="5">
    <source>
        <dbReference type="ARBA" id="ARBA00022801"/>
    </source>
</evidence>
<gene>
    <name evidence="13" type="ORF">F8388_002610</name>
</gene>
<evidence type="ECO:0000256" key="7">
    <source>
        <dbReference type="ARBA" id="ARBA00023049"/>
    </source>
</evidence>
<proteinExistence type="inferred from homology"/>
<feature type="binding site" evidence="10">
    <location>
        <position position="249"/>
    </location>
    <ligand>
        <name>Ca(2+)</name>
        <dbReference type="ChEBI" id="CHEBI:29108"/>
        <label>3</label>
    </ligand>
</feature>
<evidence type="ECO:0000259" key="12">
    <source>
        <dbReference type="SMART" id="SM00235"/>
    </source>
</evidence>
<dbReference type="SMART" id="SM00235">
    <property type="entry name" value="ZnMc"/>
    <property type="match status" value="1"/>
</dbReference>
<evidence type="ECO:0000256" key="10">
    <source>
        <dbReference type="PIRSR" id="PIRSR621190-2"/>
    </source>
</evidence>
<dbReference type="InterPro" id="IPR006026">
    <property type="entry name" value="Peptidase_Metallo"/>
</dbReference>
<keyword evidence="8" id="KW-0865">Zymogen</keyword>
<keyword evidence="7" id="KW-0482">Metalloprotease</keyword>
<keyword evidence="2" id="KW-0645">Protease</keyword>
<dbReference type="InterPro" id="IPR033739">
    <property type="entry name" value="M10A_MMP"/>
</dbReference>
<evidence type="ECO:0000256" key="11">
    <source>
        <dbReference type="SAM" id="SignalP"/>
    </source>
</evidence>
<dbReference type="GO" id="GO:0030198">
    <property type="term" value="P:extracellular matrix organization"/>
    <property type="evidence" value="ECO:0007669"/>
    <property type="project" value="TreeGrafter"/>
</dbReference>
<feature type="binding site" evidence="10">
    <location>
        <position position="241"/>
    </location>
    <ligand>
        <name>Zn(2+)</name>
        <dbReference type="ChEBI" id="CHEBI:29105"/>
        <label>1</label>
    </ligand>
</feature>
<sequence>MASKISLLGAIFLVLAVTLSYIERAESKHTAFEFIGHLKGCHKGQNVTGVHQLKQYLHKFGYLDTNTTKRNHLSPISYPIPSNENKFNEVKGQGWNRKNWDRRFFSNHANDDLYDDVLESAVKSYQQHHHLKVTGTLDPETVKEMTKPRCGLPDIVNNKNHDHHHHNNRKLYRFFQGNPRWRKSRLTYKFRSIANSASAESIRSICARAFEKWAQVSHFTFQEVGESSTADIVIGFHVGDHGDPYPFDGPRGVLAHAFPPSTGLLHFDGAENWSMNPGQNEVDLESVALHEIGHVLGLGHDDTVPDAIMYSTFSYGLTKRNLHPDDIQGVRALYGLS</sequence>
<feature type="binding site" evidence="10">
    <location>
        <position position="309"/>
    </location>
    <ligand>
        <name>Zn(2+)</name>
        <dbReference type="ChEBI" id="CHEBI:29105"/>
        <label>2</label>
        <note>catalytic</note>
    </ligand>
</feature>
<evidence type="ECO:0000256" key="1">
    <source>
        <dbReference type="ARBA" id="ARBA00009614"/>
    </source>
</evidence>
<evidence type="ECO:0000256" key="4">
    <source>
        <dbReference type="ARBA" id="ARBA00022729"/>
    </source>
</evidence>
<dbReference type="PANTHER" id="PTHR10201:SF311">
    <property type="entry name" value="PEPTIDASE METALLOPEPTIDASE DOMAIN-CONTAINING PROTEIN"/>
    <property type="match status" value="1"/>
</dbReference>
<feature type="chain" id="PRO_5029789044" description="Peptidase metallopeptidase domain-containing protein" evidence="11">
    <location>
        <begin position="28"/>
        <end position="337"/>
    </location>
</feature>
<feature type="binding site" description="in inhibited form" evidence="10">
    <location>
        <position position="150"/>
    </location>
    <ligand>
        <name>Zn(2+)</name>
        <dbReference type="ChEBI" id="CHEBI:29105"/>
        <label>2</label>
        <note>catalytic</note>
    </ligand>
</feature>
<dbReference type="Gene3D" id="3.40.390.10">
    <property type="entry name" value="Collagenase (Catalytic Domain)"/>
    <property type="match status" value="1"/>
</dbReference>
<feature type="binding site" evidence="10">
    <location>
        <position position="300"/>
    </location>
    <ligand>
        <name>Zn(2+)</name>
        <dbReference type="ChEBI" id="CHEBI:29105"/>
        <label>2</label>
        <note>catalytic</note>
    </ligand>
</feature>
<feature type="binding site" evidence="10">
    <location>
        <position position="231"/>
    </location>
    <ligand>
        <name>Ca(2+)</name>
        <dbReference type="ChEBI" id="CHEBI:29108"/>
        <label>2</label>
    </ligand>
</feature>
<dbReference type="InterPro" id="IPR021158">
    <property type="entry name" value="Pept_M10A_Zn_BS"/>
</dbReference>
<dbReference type="AlphaFoldDB" id="A0A7J6FDQ0"/>
<name>A0A7J6FDQ0_CANSA</name>
<keyword evidence="4 11" id="KW-0732">Signal</keyword>
<dbReference type="EMBL" id="JAATIP010000137">
    <property type="protein sequence ID" value="KAF4367999.1"/>
    <property type="molecule type" value="Genomic_DNA"/>
</dbReference>
<evidence type="ECO:0000313" key="14">
    <source>
        <dbReference type="Proteomes" id="UP000525078"/>
    </source>
</evidence>
<evidence type="ECO:0000256" key="9">
    <source>
        <dbReference type="PIRSR" id="PIRSR621190-1"/>
    </source>
</evidence>
<dbReference type="Pfam" id="PF01471">
    <property type="entry name" value="PG_binding_1"/>
    <property type="match status" value="1"/>
</dbReference>
<feature type="signal peptide" evidence="11">
    <location>
        <begin position="1"/>
        <end position="27"/>
    </location>
</feature>
<evidence type="ECO:0000256" key="8">
    <source>
        <dbReference type="ARBA" id="ARBA00023145"/>
    </source>
</evidence>
<feature type="binding site" evidence="10">
    <location>
        <position position="268"/>
    </location>
    <ligand>
        <name>Ca(2+)</name>
        <dbReference type="ChEBI" id="CHEBI:29108"/>
        <label>3</label>
    </ligand>
</feature>
<feature type="binding site" evidence="10">
    <location>
        <position position="290"/>
    </location>
    <ligand>
        <name>Zn(2+)</name>
        <dbReference type="ChEBI" id="CHEBI:29105"/>
        <label>2</label>
        <note>catalytic</note>
    </ligand>
</feature>
<dbReference type="PANTHER" id="PTHR10201">
    <property type="entry name" value="MATRIX METALLOPROTEINASE"/>
    <property type="match status" value="1"/>
</dbReference>
<dbReference type="InterPro" id="IPR002477">
    <property type="entry name" value="Peptidoglycan-bd-like"/>
</dbReference>
<keyword evidence="6 10" id="KW-0862">Zinc</keyword>
<comment type="cofactor">
    <cofactor evidence="10">
        <name>Zn(2+)</name>
        <dbReference type="ChEBI" id="CHEBI:29105"/>
    </cofactor>
    <text evidence="10">Binds 2 Zn(2+) ions per subunit.</text>
</comment>
<dbReference type="GO" id="GO:0004222">
    <property type="term" value="F:metalloendopeptidase activity"/>
    <property type="evidence" value="ECO:0007669"/>
    <property type="project" value="InterPro"/>
</dbReference>
<feature type="binding site" evidence="10">
    <location>
        <position position="256"/>
    </location>
    <ligand>
        <name>Zn(2+)</name>
        <dbReference type="ChEBI" id="CHEBI:29105"/>
        <label>1</label>
    </ligand>
</feature>
<accession>A0A7J6FDQ0</accession>
<dbReference type="InterPro" id="IPR024079">
    <property type="entry name" value="MetalloPept_cat_dom_sf"/>
</dbReference>
<dbReference type="PROSITE" id="PS00546">
    <property type="entry name" value="CYSTEINE_SWITCH"/>
    <property type="match status" value="1"/>
</dbReference>
<evidence type="ECO:0000313" key="13">
    <source>
        <dbReference type="EMBL" id="KAF4367999.1"/>
    </source>
</evidence>
<dbReference type="CDD" id="cd04278">
    <property type="entry name" value="ZnMc_MMP"/>
    <property type="match status" value="1"/>
</dbReference>
<comment type="cofactor">
    <cofactor evidence="10">
        <name>Ca(2+)</name>
        <dbReference type="ChEBI" id="CHEBI:29108"/>
    </cofactor>
    <text evidence="10">Can bind about 5 Ca(2+) ions per subunit.</text>
</comment>
<dbReference type="GO" id="GO:0030574">
    <property type="term" value="P:collagen catabolic process"/>
    <property type="evidence" value="ECO:0007669"/>
    <property type="project" value="TreeGrafter"/>
</dbReference>
<feature type="binding site" evidence="10">
    <location>
        <position position="243"/>
    </location>
    <ligand>
        <name>Zn(2+)</name>
        <dbReference type="ChEBI" id="CHEBI:29105"/>
        <label>1</label>
    </ligand>
</feature>